<feature type="non-terminal residue" evidence="1">
    <location>
        <position position="93"/>
    </location>
</feature>
<comment type="caution">
    <text evidence="1">The sequence shown here is derived from an EMBL/GenBank/DDBJ whole genome shotgun (WGS) entry which is preliminary data.</text>
</comment>
<dbReference type="AlphaFoldDB" id="A0A225UM10"/>
<dbReference type="EMBL" id="NBNE01014857">
    <property type="protein sequence ID" value="OWY94132.1"/>
    <property type="molecule type" value="Genomic_DNA"/>
</dbReference>
<accession>A0A225UM10</accession>
<evidence type="ECO:0000313" key="1">
    <source>
        <dbReference type="EMBL" id="OWY94132.1"/>
    </source>
</evidence>
<sequence>MTERFADMMSEMENKVLDSSCGHGLTSEMAHFVTKRPNIKFIFTFAHGSKHSNTHIGTIKLYFSGPKGIRPFLFENIAMVPRATLNILSEFRL</sequence>
<dbReference type="OrthoDB" id="142106at2759"/>
<organism evidence="1 2">
    <name type="scientific">Phytophthora megakarya</name>
    <dbReference type="NCBI Taxonomy" id="4795"/>
    <lineage>
        <taxon>Eukaryota</taxon>
        <taxon>Sar</taxon>
        <taxon>Stramenopiles</taxon>
        <taxon>Oomycota</taxon>
        <taxon>Peronosporomycetes</taxon>
        <taxon>Peronosporales</taxon>
        <taxon>Peronosporaceae</taxon>
        <taxon>Phytophthora</taxon>
    </lineage>
</organism>
<keyword evidence="2" id="KW-1185">Reference proteome</keyword>
<dbReference type="Proteomes" id="UP000198211">
    <property type="component" value="Unassembled WGS sequence"/>
</dbReference>
<reference evidence="2" key="1">
    <citation type="submission" date="2017-03" db="EMBL/GenBank/DDBJ databases">
        <title>Phytopthora megakarya and P. palmivora, two closely related causual agents of cacao black pod achieved similar genome size and gene model numbers by different mechanisms.</title>
        <authorList>
            <person name="Ali S."/>
            <person name="Shao J."/>
            <person name="Larry D.J."/>
            <person name="Kronmiller B."/>
            <person name="Shen D."/>
            <person name="Strem M.D."/>
            <person name="Melnick R.L."/>
            <person name="Guiltinan M.J."/>
            <person name="Tyler B.M."/>
            <person name="Meinhardt L.W."/>
            <person name="Bailey B.A."/>
        </authorList>
    </citation>
    <scope>NUCLEOTIDE SEQUENCE [LARGE SCALE GENOMIC DNA]</scope>
    <source>
        <strain evidence="2">zdho120</strain>
    </source>
</reference>
<proteinExistence type="predicted"/>
<evidence type="ECO:0000313" key="2">
    <source>
        <dbReference type="Proteomes" id="UP000198211"/>
    </source>
</evidence>
<protein>
    <submittedName>
        <fullName evidence="1">Uncharacterized protein</fullName>
    </submittedName>
</protein>
<name>A0A225UM10_9STRA</name>
<gene>
    <name evidence="1" type="ORF">PHMEG_00036224</name>
</gene>